<dbReference type="PROSITE" id="PS50059">
    <property type="entry name" value="FKBP_PPIASE"/>
    <property type="match status" value="2"/>
</dbReference>
<sequence>MKSYFYILFFALFIACNSDDDDIKSLNQDEGDIIEYLQTNNLSAETSSSGLYYIIEEEGTGDLIESNASVIVKYTGTFLDGNQFDASSDEGYNFKLEGLIAGFAEGLTHFKKGGKGKLLIPPSLAYGESGNGTIPGSAVLVFDIEVLNVYNPQGEDDILTYLNENSLTAESTDSGLYYIVDEIGDGETIFSTSTINVIYKGYLLDGTEFDNSNGTAVELNLQSVISGFSEGAQLFNTGGKGTLIIPPELAYGETGYSNTIPPNAVVVFDIEITD</sequence>
<protein>
    <recommendedName>
        <fullName evidence="6">Peptidyl-prolyl cis-trans isomerase</fullName>
        <ecNumber evidence="6">5.2.1.8</ecNumber>
    </recommendedName>
</protein>
<gene>
    <name evidence="8" type="ORF">SAMN05444411_10366</name>
</gene>
<evidence type="ECO:0000259" key="7">
    <source>
        <dbReference type="PROSITE" id="PS50059"/>
    </source>
</evidence>
<evidence type="ECO:0000313" key="8">
    <source>
        <dbReference type="EMBL" id="SDX08882.1"/>
    </source>
</evidence>
<dbReference type="PANTHER" id="PTHR43811:SF19">
    <property type="entry name" value="39 KDA FK506-BINDING NUCLEAR PROTEIN"/>
    <property type="match status" value="1"/>
</dbReference>
<dbReference type="InterPro" id="IPR001179">
    <property type="entry name" value="PPIase_FKBP_dom"/>
</dbReference>
<organism evidence="8 9">
    <name type="scientific">Lutibacter oricola</name>
    <dbReference type="NCBI Taxonomy" id="762486"/>
    <lineage>
        <taxon>Bacteria</taxon>
        <taxon>Pseudomonadati</taxon>
        <taxon>Bacteroidota</taxon>
        <taxon>Flavobacteriia</taxon>
        <taxon>Flavobacteriales</taxon>
        <taxon>Flavobacteriaceae</taxon>
        <taxon>Lutibacter</taxon>
    </lineage>
</organism>
<dbReference type="RefSeq" id="WP_139170933.1">
    <property type="nucleotide sequence ID" value="NZ_FNNJ01000003.1"/>
</dbReference>
<dbReference type="EMBL" id="FNNJ01000003">
    <property type="protein sequence ID" value="SDX08882.1"/>
    <property type="molecule type" value="Genomic_DNA"/>
</dbReference>
<evidence type="ECO:0000256" key="2">
    <source>
        <dbReference type="ARBA" id="ARBA00006577"/>
    </source>
</evidence>
<dbReference type="Proteomes" id="UP000199595">
    <property type="component" value="Unassembled WGS sequence"/>
</dbReference>
<evidence type="ECO:0000256" key="3">
    <source>
        <dbReference type="ARBA" id="ARBA00023110"/>
    </source>
</evidence>
<keyword evidence="4 5" id="KW-0413">Isomerase</keyword>
<dbReference type="Gene3D" id="3.10.50.40">
    <property type="match status" value="2"/>
</dbReference>
<comment type="similarity">
    <text evidence="2 6">Belongs to the FKBP-type PPIase family.</text>
</comment>
<feature type="domain" description="PPIase FKBP-type" evidence="7">
    <location>
        <begin position="192"/>
        <end position="274"/>
    </location>
</feature>
<dbReference type="SUPFAM" id="SSF54534">
    <property type="entry name" value="FKBP-like"/>
    <property type="match status" value="2"/>
</dbReference>
<feature type="domain" description="PPIase FKBP-type" evidence="7">
    <location>
        <begin position="67"/>
        <end position="150"/>
    </location>
</feature>
<dbReference type="EC" id="5.2.1.8" evidence="6"/>
<dbReference type="PANTHER" id="PTHR43811">
    <property type="entry name" value="FKBP-TYPE PEPTIDYL-PROLYL CIS-TRANS ISOMERASE FKPA"/>
    <property type="match status" value="1"/>
</dbReference>
<evidence type="ECO:0000256" key="4">
    <source>
        <dbReference type="ARBA" id="ARBA00023235"/>
    </source>
</evidence>
<comment type="catalytic activity">
    <reaction evidence="1 5 6">
        <text>[protein]-peptidylproline (omega=180) = [protein]-peptidylproline (omega=0)</text>
        <dbReference type="Rhea" id="RHEA:16237"/>
        <dbReference type="Rhea" id="RHEA-COMP:10747"/>
        <dbReference type="Rhea" id="RHEA-COMP:10748"/>
        <dbReference type="ChEBI" id="CHEBI:83833"/>
        <dbReference type="ChEBI" id="CHEBI:83834"/>
        <dbReference type="EC" id="5.2.1.8"/>
    </reaction>
</comment>
<evidence type="ECO:0000256" key="1">
    <source>
        <dbReference type="ARBA" id="ARBA00000971"/>
    </source>
</evidence>
<dbReference type="AlphaFoldDB" id="A0A1H2YUL9"/>
<accession>A0A1H2YUL9</accession>
<evidence type="ECO:0000256" key="5">
    <source>
        <dbReference type="PROSITE-ProRule" id="PRU00277"/>
    </source>
</evidence>
<name>A0A1H2YUL9_9FLAO</name>
<keyword evidence="3 5" id="KW-0697">Rotamase</keyword>
<reference evidence="8 9" key="1">
    <citation type="submission" date="2016-10" db="EMBL/GenBank/DDBJ databases">
        <authorList>
            <person name="de Groot N.N."/>
        </authorList>
    </citation>
    <scope>NUCLEOTIDE SEQUENCE [LARGE SCALE GENOMIC DNA]</scope>
    <source>
        <strain evidence="8 9">DSM 24956</strain>
    </source>
</reference>
<evidence type="ECO:0000313" key="9">
    <source>
        <dbReference type="Proteomes" id="UP000199595"/>
    </source>
</evidence>
<dbReference type="InterPro" id="IPR046357">
    <property type="entry name" value="PPIase_dom_sf"/>
</dbReference>
<dbReference type="STRING" id="762486.SAMN05444411_10366"/>
<evidence type="ECO:0000256" key="6">
    <source>
        <dbReference type="RuleBase" id="RU003915"/>
    </source>
</evidence>
<keyword evidence="9" id="KW-1185">Reference proteome</keyword>
<dbReference type="Pfam" id="PF00254">
    <property type="entry name" value="FKBP_C"/>
    <property type="match status" value="2"/>
</dbReference>
<dbReference type="GO" id="GO:0003755">
    <property type="term" value="F:peptidyl-prolyl cis-trans isomerase activity"/>
    <property type="evidence" value="ECO:0007669"/>
    <property type="project" value="UniProtKB-UniRule"/>
</dbReference>
<proteinExistence type="inferred from homology"/>
<dbReference type="PROSITE" id="PS51257">
    <property type="entry name" value="PROKAR_LIPOPROTEIN"/>
    <property type="match status" value="1"/>
</dbReference>
<dbReference type="OrthoDB" id="9814548at2"/>